<name>A0A7W7LPN1_9ACTN</name>
<evidence type="ECO:0008006" key="4">
    <source>
        <dbReference type="Google" id="ProtNLM"/>
    </source>
</evidence>
<comment type="caution">
    <text evidence="2">The sequence shown here is derived from an EMBL/GenBank/DDBJ whole genome shotgun (WGS) entry which is preliminary data.</text>
</comment>
<keyword evidence="1" id="KW-1133">Transmembrane helix</keyword>
<evidence type="ECO:0000313" key="2">
    <source>
        <dbReference type="EMBL" id="MBB4894143.1"/>
    </source>
</evidence>
<dbReference type="EMBL" id="JACHJH010000004">
    <property type="protein sequence ID" value="MBB4894143.1"/>
    <property type="molecule type" value="Genomic_DNA"/>
</dbReference>
<reference evidence="2 3" key="1">
    <citation type="submission" date="2020-08" db="EMBL/GenBank/DDBJ databases">
        <title>Genomic Encyclopedia of Type Strains, Phase III (KMG-III): the genomes of soil and plant-associated and newly described type strains.</title>
        <authorList>
            <person name="Whitman W."/>
        </authorList>
    </citation>
    <scope>NUCLEOTIDE SEQUENCE [LARGE SCALE GENOMIC DNA]</scope>
    <source>
        <strain evidence="2 3">CECT 3266</strain>
    </source>
</reference>
<feature type="transmembrane region" description="Helical" evidence="1">
    <location>
        <begin position="68"/>
        <end position="86"/>
    </location>
</feature>
<proteinExistence type="predicted"/>
<gene>
    <name evidence="2" type="ORF">FHS39_003177</name>
</gene>
<dbReference type="AlphaFoldDB" id="A0A7W7LPN1"/>
<feature type="transmembrane region" description="Helical" evidence="1">
    <location>
        <begin position="43"/>
        <end position="61"/>
    </location>
</feature>
<feature type="transmembrane region" description="Helical" evidence="1">
    <location>
        <begin position="172"/>
        <end position="190"/>
    </location>
</feature>
<accession>A0A7W7LPN1</accession>
<dbReference type="RefSeq" id="WP_184349972.1">
    <property type="nucleotide sequence ID" value="NZ_JACHJH010000004.1"/>
</dbReference>
<keyword evidence="3" id="KW-1185">Reference proteome</keyword>
<dbReference type="Proteomes" id="UP000556084">
    <property type="component" value="Unassembled WGS sequence"/>
</dbReference>
<keyword evidence="1" id="KW-0472">Membrane</keyword>
<sequence>MPHPVLRAGADLRLIRAAVFTAVCVLLSAGGHALASCAGVPPWTLGAGFLAVFAVVVPLAGRERSLPGIAAGLAFGQVALHALFSLGQHGMAGQAAGASGAMPQAGSPNSLADFAAQLVCDQRPMADAEARRIIVDAGFDPAGHPPGMAMPAHGAGPASGVTDLLAHLFPTSLPMVLGHLLAALVLGWLLRCGEAAVWRAVELSVQSACQLAETAFVRTLGAALALMCIPAPAQPLRLPRRRMRGRDERPAREPALKHFVIRRGPPRFDLAA</sequence>
<evidence type="ECO:0000313" key="3">
    <source>
        <dbReference type="Proteomes" id="UP000556084"/>
    </source>
</evidence>
<keyword evidence="1" id="KW-0812">Transmembrane</keyword>
<evidence type="ECO:0000256" key="1">
    <source>
        <dbReference type="SAM" id="Phobius"/>
    </source>
</evidence>
<organism evidence="2 3">
    <name type="scientific">Streptomyces olivoverticillatus</name>
    <dbReference type="NCBI Taxonomy" id="66427"/>
    <lineage>
        <taxon>Bacteria</taxon>
        <taxon>Bacillati</taxon>
        <taxon>Actinomycetota</taxon>
        <taxon>Actinomycetes</taxon>
        <taxon>Kitasatosporales</taxon>
        <taxon>Streptomycetaceae</taxon>
        <taxon>Streptomyces</taxon>
    </lineage>
</organism>
<protein>
    <recommendedName>
        <fullName evidence="4">Integral membrane protein</fullName>
    </recommendedName>
</protein>